<organism evidence="1 2">
    <name type="scientific">Pseudomonas cremoricolorata</name>
    <dbReference type="NCBI Taxonomy" id="157783"/>
    <lineage>
        <taxon>Bacteria</taxon>
        <taxon>Pseudomonadati</taxon>
        <taxon>Pseudomonadota</taxon>
        <taxon>Gammaproteobacteria</taxon>
        <taxon>Pseudomonadales</taxon>
        <taxon>Pseudomonadaceae</taxon>
        <taxon>Pseudomonas</taxon>
    </lineage>
</organism>
<gene>
    <name evidence="1" type="ORF">LK03_18250</name>
</gene>
<dbReference type="AlphaFoldDB" id="A0A089WV55"/>
<protein>
    <submittedName>
        <fullName evidence="1">Uncharacterized protein</fullName>
    </submittedName>
</protein>
<dbReference type="RefSeq" id="WP_038413777.1">
    <property type="nucleotide sequence ID" value="NZ_CP009455.1"/>
</dbReference>
<keyword evidence="2" id="KW-1185">Reference proteome</keyword>
<dbReference type="KEGG" id="psw:LK03_18250"/>
<evidence type="ECO:0000313" key="1">
    <source>
        <dbReference type="EMBL" id="AIR91089.1"/>
    </source>
</evidence>
<dbReference type="OrthoDB" id="34459at2"/>
<name>A0A089WV55_9PSED</name>
<evidence type="ECO:0000313" key="2">
    <source>
        <dbReference type="Proteomes" id="UP000029493"/>
    </source>
</evidence>
<proteinExistence type="predicted"/>
<reference evidence="1 2" key="1">
    <citation type="submission" date="2014-09" db="EMBL/GenBank/DDBJ databases">
        <authorList>
            <person name="Chan K.-G."/>
        </authorList>
    </citation>
    <scope>NUCLEOTIDE SEQUENCE [LARGE SCALE GENOMIC DNA]</scope>
    <source>
        <strain evidence="1 2">ND07</strain>
    </source>
</reference>
<accession>A0A089WV55</accession>
<dbReference type="Proteomes" id="UP000029493">
    <property type="component" value="Chromosome"/>
</dbReference>
<sequence length="105" mass="12101">MYPTTPDGRYFVVKGQLCRCSNPDLDPAQRQHWVKRLMTARRAVKTAKAADDDAQLRAARQAVNEAKVALGERGPVWWRDGSPDYNRRQVRNTPYAQWFNEQPQG</sequence>
<dbReference type="eggNOG" id="ENOG5032RVW">
    <property type="taxonomic scope" value="Bacteria"/>
</dbReference>
<dbReference type="STRING" id="157783.LK03_18250"/>
<dbReference type="EMBL" id="CP009455">
    <property type="protein sequence ID" value="AIR91089.1"/>
    <property type="molecule type" value="Genomic_DNA"/>
</dbReference>